<keyword evidence="3" id="KW-1185">Reference proteome</keyword>
<dbReference type="AlphaFoldDB" id="A0A9J6DTU0"/>
<dbReference type="GO" id="GO:0006351">
    <property type="term" value="P:DNA-templated transcription"/>
    <property type="evidence" value="ECO:0007669"/>
    <property type="project" value="InterPro"/>
</dbReference>
<name>A0A9J6DTU0_RHIMP</name>
<dbReference type="InterPro" id="IPR043502">
    <property type="entry name" value="DNA/RNA_pol_sf"/>
</dbReference>
<sequence>MFSTYYSHYYSAIDASRFDHNVPKWLLQMIWEVLAHCLRKRKLRDFQDTAANCDGLVSELDGLVVEVLGAHIPYSKVLLSGWRSTSFVGSLISALCCEHYTQNVRSRGLVKSRASVGYIVQGDDIILYSSTHDLADSIDYMRDLGVITHKSKCLIGSDGDFLRAIYTPEGKKTYSMRSLRNIFYANPWIEQRAFKGLVEISENWLIVESRFSLLGPTDVGERFIRRCACADIARWSGGALKKAQVRDLNNTPLSIGGIGPLESALSGSVTTYSVDYQRSKEMSSTHIPSLWNFLRVSIPLKPTKKFEFRNINIYLLRKLTWRAFSESIMGIPDMRNVNLTSLALSIVLDTEASRRTVSACSFEVTALRRAISVVGYIDYRSYVGGLYRCTTRASEVLALLFSSCDPAFPLSLYQLTSAVVATLKPIASYLERWLKYKAKAVSSVRAWSAGYTLLTASLYHEAVRGISDLVKPLDLKSSDTLLRARVFLLNSPRISLLSRPARCARHAEPSTGSLQPH</sequence>
<dbReference type="GO" id="GO:0003723">
    <property type="term" value="F:RNA binding"/>
    <property type="evidence" value="ECO:0007669"/>
    <property type="project" value="InterPro"/>
</dbReference>
<dbReference type="Pfam" id="PF02123">
    <property type="entry name" value="RdRP_4"/>
    <property type="match status" value="1"/>
</dbReference>
<protein>
    <recommendedName>
        <fullName evidence="4">RNA-directed RNA polymerase</fullName>
    </recommendedName>
</protein>
<dbReference type="EMBL" id="JABSTU010000007">
    <property type="protein sequence ID" value="KAH8025591.1"/>
    <property type="molecule type" value="Genomic_DNA"/>
</dbReference>
<evidence type="ECO:0008006" key="4">
    <source>
        <dbReference type="Google" id="ProtNLM"/>
    </source>
</evidence>
<dbReference type="GO" id="GO:0000166">
    <property type="term" value="F:nucleotide binding"/>
    <property type="evidence" value="ECO:0007669"/>
    <property type="project" value="UniProtKB-KW"/>
</dbReference>
<keyword evidence="1" id="KW-0547">Nucleotide-binding</keyword>
<dbReference type="GO" id="GO:0071897">
    <property type="term" value="P:DNA biosynthetic process"/>
    <property type="evidence" value="ECO:0007669"/>
    <property type="project" value="UniProtKB-ARBA"/>
</dbReference>
<reference evidence="2" key="1">
    <citation type="journal article" date="2020" name="Cell">
        <title>Large-Scale Comparative Analyses of Tick Genomes Elucidate Their Genetic Diversity and Vector Capacities.</title>
        <authorList>
            <consortium name="Tick Genome and Microbiome Consortium (TIGMIC)"/>
            <person name="Jia N."/>
            <person name="Wang J."/>
            <person name="Shi W."/>
            <person name="Du L."/>
            <person name="Sun Y."/>
            <person name="Zhan W."/>
            <person name="Jiang J.F."/>
            <person name="Wang Q."/>
            <person name="Zhang B."/>
            <person name="Ji P."/>
            <person name="Bell-Sakyi L."/>
            <person name="Cui X.M."/>
            <person name="Yuan T.T."/>
            <person name="Jiang B.G."/>
            <person name="Yang W.F."/>
            <person name="Lam T.T."/>
            <person name="Chang Q.C."/>
            <person name="Ding S.J."/>
            <person name="Wang X.J."/>
            <person name="Zhu J.G."/>
            <person name="Ruan X.D."/>
            <person name="Zhao L."/>
            <person name="Wei J.T."/>
            <person name="Ye R.Z."/>
            <person name="Que T.C."/>
            <person name="Du C.H."/>
            <person name="Zhou Y.H."/>
            <person name="Cheng J.X."/>
            <person name="Dai P.F."/>
            <person name="Guo W.B."/>
            <person name="Han X.H."/>
            <person name="Huang E.J."/>
            <person name="Li L.F."/>
            <person name="Wei W."/>
            <person name="Gao Y.C."/>
            <person name="Liu J.Z."/>
            <person name="Shao H.Z."/>
            <person name="Wang X."/>
            <person name="Wang C.C."/>
            <person name="Yang T.C."/>
            <person name="Huo Q.B."/>
            <person name="Li W."/>
            <person name="Chen H.Y."/>
            <person name="Chen S.E."/>
            <person name="Zhou L.G."/>
            <person name="Ni X.B."/>
            <person name="Tian J.H."/>
            <person name="Sheng Y."/>
            <person name="Liu T."/>
            <person name="Pan Y.S."/>
            <person name="Xia L.Y."/>
            <person name="Li J."/>
            <person name="Zhao F."/>
            <person name="Cao W.C."/>
        </authorList>
    </citation>
    <scope>NUCLEOTIDE SEQUENCE</scope>
    <source>
        <strain evidence="2">Rmic-2018</strain>
    </source>
</reference>
<dbReference type="GO" id="GO:0003968">
    <property type="term" value="F:RNA-directed RNA polymerase activity"/>
    <property type="evidence" value="ECO:0007669"/>
    <property type="project" value="InterPro"/>
</dbReference>
<organism evidence="2 3">
    <name type="scientific">Rhipicephalus microplus</name>
    <name type="common">Cattle tick</name>
    <name type="synonym">Boophilus microplus</name>
    <dbReference type="NCBI Taxonomy" id="6941"/>
    <lineage>
        <taxon>Eukaryota</taxon>
        <taxon>Metazoa</taxon>
        <taxon>Ecdysozoa</taxon>
        <taxon>Arthropoda</taxon>
        <taxon>Chelicerata</taxon>
        <taxon>Arachnida</taxon>
        <taxon>Acari</taxon>
        <taxon>Parasitiformes</taxon>
        <taxon>Ixodida</taxon>
        <taxon>Ixodoidea</taxon>
        <taxon>Ixodidae</taxon>
        <taxon>Rhipicephalinae</taxon>
        <taxon>Rhipicephalus</taxon>
        <taxon>Boophilus</taxon>
    </lineage>
</organism>
<evidence type="ECO:0000313" key="3">
    <source>
        <dbReference type="Proteomes" id="UP000821866"/>
    </source>
</evidence>
<reference evidence="2" key="2">
    <citation type="submission" date="2021-09" db="EMBL/GenBank/DDBJ databases">
        <authorList>
            <person name="Jia N."/>
            <person name="Wang J."/>
            <person name="Shi W."/>
            <person name="Du L."/>
            <person name="Sun Y."/>
            <person name="Zhan W."/>
            <person name="Jiang J."/>
            <person name="Wang Q."/>
            <person name="Zhang B."/>
            <person name="Ji P."/>
            <person name="Sakyi L.B."/>
            <person name="Cui X."/>
            <person name="Yuan T."/>
            <person name="Jiang B."/>
            <person name="Yang W."/>
            <person name="Lam T.T.-Y."/>
            <person name="Chang Q."/>
            <person name="Ding S."/>
            <person name="Wang X."/>
            <person name="Zhu J."/>
            <person name="Ruan X."/>
            <person name="Zhao L."/>
            <person name="Wei J."/>
            <person name="Que T."/>
            <person name="Du C."/>
            <person name="Cheng J."/>
            <person name="Dai P."/>
            <person name="Han X."/>
            <person name="Huang E."/>
            <person name="Gao Y."/>
            <person name="Liu J."/>
            <person name="Shao H."/>
            <person name="Ye R."/>
            <person name="Li L."/>
            <person name="Wei W."/>
            <person name="Wang X."/>
            <person name="Wang C."/>
            <person name="Huo Q."/>
            <person name="Li W."/>
            <person name="Guo W."/>
            <person name="Chen H."/>
            <person name="Chen S."/>
            <person name="Zhou L."/>
            <person name="Zhou L."/>
            <person name="Ni X."/>
            <person name="Tian J."/>
            <person name="Zhou Y."/>
            <person name="Sheng Y."/>
            <person name="Liu T."/>
            <person name="Pan Y."/>
            <person name="Xia L."/>
            <person name="Li J."/>
            <person name="Zhao F."/>
            <person name="Cao W."/>
        </authorList>
    </citation>
    <scope>NUCLEOTIDE SEQUENCE</scope>
    <source>
        <strain evidence="2">Rmic-2018</strain>
        <tissue evidence="2">Larvae</tissue>
    </source>
</reference>
<evidence type="ECO:0000256" key="1">
    <source>
        <dbReference type="ARBA" id="ARBA00022741"/>
    </source>
</evidence>
<comment type="caution">
    <text evidence="2">The sequence shown here is derived from an EMBL/GenBank/DDBJ whole genome shotgun (WGS) entry which is preliminary data.</text>
</comment>
<gene>
    <name evidence="2" type="ORF">HPB51_010049</name>
</gene>
<dbReference type="Proteomes" id="UP000821866">
    <property type="component" value="Unassembled WGS sequence"/>
</dbReference>
<dbReference type="InterPro" id="IPR001795">
    <property type="entry name" value="RNA-dir_pol_luteovirus"/>
</dbReference>
<accession>A0A9J6DTU0</accession>
<proteinExistence type="predicted"/>
<evidence type="ECO:0000313" key="2">
    <source>
        <dbReference type="EMBL" id="KAH8025591.1"/>
    </source>
</evidence>
<dbReference type="SUPFAM" id="SSF56672">
    <property type="entry name" value="DNA/RNA polymerases"/>
    <property type="match status" value="1"/>
</dbReference>